<dbReference type="GO" id="GO:0009279">
    <property type="term" value="C:cell outer membrane"/>
    <property type="evidence" value="ECO:0007669"/>
    <property type="project" value="UniProtKB-SubCell"/>
</dbReference>
<dbReference type="AlphaFoldDB" id="A0A142BFY9"/>
<comment type="subunit">
    <text evidence="4">Component of the lipopolysaccharide transport and assembly complex. Interacts with LptE and LptA.</text>
</comment>
<dbReference type="InterPro" id="IPR050218">
    <property type="entry name" value="LptD"/>
</dbReference>
<evidence type="ECO:0000256" key="3">
    <source>
        <dbReference type="ARBA" id="ARBA00023237"/>
    </source>
</evidence>
<evidence type="ECO:0000256" key="5">
    <source>
        <dbReference type="SAM" id="MobiDB-lite"/>
    </source>
</evidence>
<evidence type="ECO:0000313" key="8">
    <source>
        <dbReference type="EMBL" id="AMO57665.1"/>
    </source>
</evidence>
<reference evidence="8 9" key="1">
    <citation type="journal article" date="2016" name="Front. Microbiol.">
        <title>Genomic Insight into the Host-Endosymbiont Relationship of Endozoicomonas montiporae CL-33(T) with its Coral Host.</title>
        <authorList>
            <person name="Ding J.-Y."/>
            <person name="Shiu J.-H."/>
            <person name="Chen W.-M."/>
            <person name="Chiang Y.-R."/>
            <person name="Tang S.-L."/>
        </authorList>
    </citation>
    <scope>NUCLEOTIDE SEQUENCE [LARGE SCALE GENOMIC DNA]</scope>
    <source>
        <strain evidence="8 9">CL-33</strain>
    </source>
</reference>
<evidence type="ECO:0000256" key="4">
    <source>
        <dbReference type="HAMAP-Rule" id="MF_01411"/>
    </source>
</evidence>
<feature type="region of interest" description="Disordered" evidence="5">
    <location>
        <begin position="77"/>
        <end position="97"/>
    </location>
</feature>
<comment type="function">
    <text evidence="4">Together with LptE, is involved in the assembly of lipopolysaccharide (LPS) at the surface of the outer membrane.</text>
</comment>
<sequence>MEMHHLPFKLRAITLAVASAIIAGQPVSKARAENTLSADSEWSCEVASDGSGWHCSVVPLKQGAMKRAPRPVITERATPASSTATQSKAAETTVAVSQPENVRTQLDWVHQSQLSDTQRQTLKQDEPWCSGTYVEPPRPGKFFKGDPNSAPIIADADASTYQNSIATLTGAVVIRQGNRQLESDEAHLDNEKNFGEFKGNIVFREPGTLIVGDTAQSQLDTGRTEIDNAQYVMHESHARGSATAVLRNEDATMELDDATYTTCPPGNEGWQLSGDSVTLDPSTGYGTARNAVVRVQNLPVFYSPYLYFPIDDRRHSGFLYPTVMGFDDEGGVEFDLPYYWNIAPNYDATFTPRVMTKRGFLLENEFRYLTEKDEGELGVAGLIGGDQLEDDNEYYKKDRWFVNARHRRQFNSNWMAELDYADASDKNYLDDFSSSLNYSSSGPLNQRIMTRYDGGNDYTNWQAKLDVHKLKNMDRTADDPYNKLPQIELSGNWQATDRIQVNYLADYTYFDRADDWNYAFEKPHSGFPNNTKILESVYNEGYGIKRAVGSRAYFETGMSYPIHRTWGFLTPEVKVRSVNYSLSNLKENEVMNDLRNSYVGQTFKDSDFTKSPSTTVPAFSVDSGLYFDRFTNLFNTNYTHTLEPRMKYLYAPHVEGQEFNPIFDTANMGFSYNSLWQDNRFSGYDRLADANQVSLGITTRFIQDDGFERMRFGVGQIFYFDDREVYIANNLGQPGSIPENEKDRPDEDLVAKDARLRQELRDSTSPIASEFVYNFTRTMSLRQDFVWNGNENRIDNYALTYRYRPDHRKTLNLGFRFADQVDRFVKDRDGNYIKTGEDQHGDPIYQKTKNDLKATDISFAWPIPYTRNWSAMGRWQYDMTNKRNLEELFGVEYASCCYQVRLFWRSYVKSTDNIDHPTDRSGIYLQFVLRGLGSLTGSSGKEYLQGISGYTIREK</sequence>
<dbReference type="InterPro" id="IPR007543">
    <property type="entry name" value="LptD_C"/>
</dbReference>
<dbReference type="GO" id="GO:1990351">
    <property type="term" value="C:transporter complex"/>
    <property type="evidence" value="ECO:0007669"/>
    <property type="project" value="TreeGrafter"/>
</dbReference>
<gene>
    <name evidence="4 8" type="primary">lptD</name>
    <name evidence="8" type="ORF">EZMO1_3705</name>
</gene>
<comment type="caution">
    <text evidence="4">Lacks conserved residue(s) required for the propagation of feature annotation.</text>
</comment>
<name>A0A142BFY9_9GAMM</name>
<evidence type="ECO:0000259" key="7">
    <source>
        <dbReference type="Pfam" id="PF04453"/>
    </source>
</evidence>
<keyword evidence="3 4" id="KW-0998">Cell outer membrane</keyword>
<dbReference type="Gene3D" id="2.60.450.10">
    <property type="entry name" value="Lipopolysaccharide (LPS) transport protein A like domain"/>
    <property type="match status" value="1"/>
</dbReference>
<dbReference type="GO" id="GO:0015920">
    <property type="term" value="P:lipopolysaccharide transport"/>
    <property type="evidence" value="ECO:0007669"/>
    <property type="project" value="InterPro"/>
</dbReference>
<dbReference type="RefSeq" id="WP_051789998.1">
    <property type="nucleotide sequence ID" value="NZ_CP013251.1"/>
</dbReference>
<organism evidence="8 9">
    <name type="scientific">Endozoicomonas montiporae CL-33</name>
    <dbReference type="NCBI Taxonomy" id="570277"/>
    <lineage>
        <taxon>Bacteria</taxon>
        <taxon>Pseudomonadati</taxon>
        <taxon>Pseudomonadota</taxon>
        <taxon>Gammaproteobacteria</taxon>
        <taxon>Oceanospirillales</taxon>
        <taxon>Endozoicomonadaceae</taxon>
        <taxon>Endozoicomonas</taxon>
    </lineage>
</organism>
<evidence type="ECO:0000313" key="9">
    <source>
        <dbReference type="Proteomes" id="UP000071065"/>
    </source>
</evidence>
<dbReference type="STRING" id="570277.EZMO1_3705"/>
<dbReference type="PANTHER" id="PTHR30189:SF1">
    <property type="entry name" value="LPS-ASSEMBLY PROTEIN LPTD"/>
    <property type="match status" value="1"/>
</dbReference>
<proteinExistence type="inferred from homology"/>
<dbReference type="Pfam" id="PF03968">
    <property type="entry name" value="LptD_N"/>
    <property type="match status" value="1"/>
</dbReference>
<accession>A0A142BFY9</accession>
<protein>
    <recommendedName>
        <fullName evidence="4">LPS-assembly protein LptD</fullName>
    </recommendedName>
</protein>
<feature type="compositionally biased region" description="Polar residues" evidence="5">
    <location>
        <begin position="79"/>
        <end position="97"/>
    </location>
</feature>
<dbReference type="GO" id="GO:0043165">
    <property type="term" value="P:Gram-negative-bacterium-type cell outer membrane assembly"/>
    <property type="evidence" value="ECO:0007669"/>
    <property type="project" value="UniProtKB-UniRule"/>
</dbReference>
<evidence type="ECO:0000256" key="2">
    <source>
        <dbReference type="ARBA" id="ARBA00023136"/>
    </source>
</evidence>
<feature type="domain" description="Organic solvent tolerance-like N-terminal" evidence="6">
    <location>
        <begin position="152"/>
        <end position="284"/>
    </location>
</feature>
<dbReference type="EMBL" id="CP013251">
    <property type="protein sequence ID" value="AMO57665.1"/>
    <property type="molecule type" value="Genomic_DNA"/>
</dbReference>
<evidence type="ECO:0000256" key="1">
    <source>
        <dbReference type="ARBA" id="ARBA00022729"/>
    </source>
</evidence>
<dbReference type="KEGG" id="emp:EZMO1_3705"/>
<dbReference type="HAMAP" id="MF_01411">
    <property type="entry name" value="LPS_assembly_LptD"/>
    <property type="match status" value="1"/>
</dbReference>
<keyword evidence="2 4" id="KW-0472">Membrane</keyword>
<keyword evidence="1 4" id="KW-0732">Signal</keyword>
<comment type="subcellular location">
    <subcellularLocation>
        <location evidence="4">Cell outer membrane</location>
    </subcellularLocation>
</comment>
<dbReference type="OrthoDB" id="9760225at2"/>
<dbReference type="InterPro" id="IPR005653">
    <property type="entry name" value="OstA-like_N"/>
</dbReference>
<dbReference type="InterPro" id="IPR020889">
    <property type="entry name" value="LipoPS_assembly_LptD"/>
</dbReference>
<dbReference type="Proteomes" id="UP000071065">
    <property type="component" value="Chromosome"/>
</dbReference>
<dbReference type="PATRIC" id="fig|570277.3.peg.3987"/>
<comment type="similarity">
    <text evidence="4">Belongs to the LptD family.</text>
</comment>
<dbReference type="Pfam" id="PF04453">
    <property type="entry name" value="LptD"/>
    <property type="match status" value="1"/>
</dbReference>
<feature type="domain" description="LptD C-terminal" evidence="7">
    <location>
        <begin position="397"/>
        <end position="863"/>
    </location>
</feature>
<evidence type="ECO:0000259" key="6">
    <source>
        <dbReference type="Pfam" id="PF03968"/>
    </source>
</evidence>
<dbReference type="PANTHER" id="PTHR30189">
    <property type="entry name" value="LPS-ASSEMBLY PROTEIN"/>
    <property type="match status" value="1"/>
</dbReference>